<evidence type="ECO:0000256" key="4">
    <source>
        <dbReference type="RuleBase" id="RU003694"/>
    </source>
</evidence>
<dbReference type="FunFam" id="3.40.47.10:FF:000018">
    <property type="entry name" value="3-oxoacyl-[acyl-carrier-protein] synthase 2"/>
    <property type="match status" value="1"/>
</dbReference>
<dbReference type="PANTHER" id="PTHR11712:SF336">
    <property type="entry name" value="3-OXOACYL-[ACYL-CARRIER-PROTEIN] SYNTHASE, MITOCHONDRIAL"/>
    <property type="match status" value="1"/>
</dbReference>
<dbReference type="Proteomes" id="UP000539111">
    <property type="component" value="Unassembled WGS sequence"/>
</dbReference>
<dbReference type="RefSeq" id="WP_179429329.1">
    <property type="nucleotide sequence ID" value="NZ_JACBZP010000001.1"/>
</dbReference>
<dbReference type="AlphaFoldDB" id="A0A7Z0D570"/>
<comment type="caution">
    <text evidence="6">The sequence shown here is derived from an EMBL/GenBank/DDBJ whole genome shotgun (WGS) entry which is preliminary data.</text>
</comment>
<name>A0A7Z0D570_9MICO</name>
<keyword evidence="3 6" id="KW-0012">Acyltransferase</keyword>
<evidence type="ECO:0000256" key="1">
    <source>
        <dbReference type="ARBA" id="ARBA00008467"/>
    </source>
</evidence>
<dbReference type="Pfam" id="PF02801">
    <property type="entry name" value="Ketoacyl-synt_C"/>
    <property type="match status" value="1"/>
</dbReference>
<dbReference type="CDD" id="cd00834">
    <property type="entry name" value="KAS_I_II"/>
    <property type="match status" value="1"/>
</dbReference>
<dbReference type="InterPro" id="IPR014031">
    <property type="entry name" value="Ketoacyl_synth_C"/>
</dbReference>
<evidence type="ECO:0000313" key="6">
    <source>
        <dbReference type="EMBL" id="NYI69053.1"/>
    </source>
</evidence>
<gene>
    <name evidence="6" type="ORF">BJY26_003359</name>
</gene>
<keyword evidence="2 4" id="KW-0808">Transferase</keyword>
<sequence length="411" mass="42563">MEDDPIVISGIGARTPIGNSWKDTWTSLTDGKSGVAPITQFDPTGMVTSIAAEVKDFDPAEHFTVKQIHRSSRASQLAVVAAREAIADAGLPSDLSEMEAGIVVNCAVSGFAEIQHATEVLHSEGPRRVSPTFVASAISNMPACEVAIDLGVHGPVNASALACASGAYAILEARKLLLADEADVVIAGGTDAAITPAMFAGLNTMRALSPGRGNPEEVSRPFDAGRDGFVFGEGAVLFTMERRSHARARGADVYAEVQGGALTSDGFHIVAPEPTGKYAGRAISKALDAARLAAADVDYICAHGTSTKANDRTETMAIRQGLGPAADDVAVSAPKSMTGHLIGAAGALATLACVMAIHDGVIPPTINYRDPDPECDLDYVPNTARETPVRHALTNAFGFGGQNCVVVFGKS</sequence>
<evidence type="ECO:0000313" key="7">
    <source>
        <dbReference type="Proteomes" id="UP000539111"/>
    </source>
</evidence>
<dbReference type="EC" id="2.3.1.179" evidence="6"/>
<dbReference type="NCBIfam" id="NF005589">
    <property type="entry name" value="PRK07314.1"/>
    <property type="match status" value="1"/>
</dbReference>
<dbReference type="PANTHER" id="PTHR11712">
    <property type="entry name" value="POLYKETIDE SYNTHASE-RELATED"/>
    <property type="match status" value="1"/>
</dbReference>
<dbReference type="FunFam" id="3.40.47.10:FF:000029">
    <property type="entry name" value="3-oxoacyl-[acyl-carrier-protein] synthase 1"/>
    <property type="match status" value="1"/>
</dbReference>
<evidence type="ECO:0000259" key="5">
    <source>
        <dbReference type="PROSITE" id="PS52004"/>
    </source>
</evidence>
<dbReference type="InterPro" id="IPR000794">
    <property type="entry name" value="Beta-ketoacyl_synthase"/>
</dbReference>
<comment type="similarity">
    <text evidence="1 4">Belongs to the thiolase-like superfamily. Beta-ketoacyl-ACP synthases family.</text>
</comment>
<dbReference type="GO" id="GO:0004315">
    <property type="term" value="F:3-oxoacyl-[acyl-carrier-protein] synthase activity"/>
    <property type="evidence" value="ECO:0007669"/>
    <property type="project" value="UniProtKB-EC"/>
</dbReference>
<evidence type="ECO:0000256" key="2">
    <source>
        <dbReference type="ARBA" id="ARBA00022679"/>
    </source>
</evidence>
<dbReference type="InterPro" id="IPR016039">
    <property type="entry name" value="Thiolase-like"/>
</dbReference>
<dbReference type="SUPFAM" id="SSF53901">
    <property type="entry name" value="Thiolase-like"/>
    <property type="match status" value="2"/>
</dbReference>
<dbReference type="EMBL" id="JACBZP010000001">
    <property type="protein sequence ID" value="NYI69053.1"/>
    <property type="molecule type" value="Genomic_DNA"/>
</dbReference>
<evidence type="ECO:0000256" key="3">
    <source>
        <dbReference type="ARBA" id="ARBA00023315"/>
    </source>
</evidence>
<dbReference type="PROSITE" id="PS52004">
    <property type="entry name" value="KS3_2"/>
    <property type="match status" value="1"/>
</dbReference>
<accession>A0A7Z0D570</accession>
<dbReference type="SMART" id="SM00825">
    <property type="entry name" value="PKS_KS"/>
    <property type="match status" value="1"/>
</dbReference>
<dbReference type="InterPro" id="IPR014030">
    <property type="entry name" value="Ketoacyl_synth_N"/>
</dbReference>
<reference evidence="6 7" key="1">
    <citation type="submission" date="2020-07" db="EMBL/GenBank/DDBJ databases">
        <title>Sequencing the genomes of 1000 actinobacteria strains.</title>
        <authorList>
            <person name="Klenk H.-P."/>
        </authorList>
    </citation>
    <scope>NUCLEOTIDE SEQUENCE [LARGE SCALE GENOMIC DNA]</scope>
    <source>
        <strain evidence="6 7">DSM 26341</strain>
    </source>
</reference>
<organism evidence="6 7">
    <name type="scientific">Spelaeicoccus albus</name>
    <dbReference type="NCBI Taxonomy" id="1280376"/>
    <lineage>
        <taxon>Bacteria</taxon>
        <taxon>Bacillati</taxon>
        <taxon>Actinomycetota</taxon>
        <taxon>Actinomycetes</taxon>
        <taxon>Micrococcales</taxon>
        <taxon>Brevibacteriaceae</taxon>
        <taxon>Spelaeicoccus</taxon>
    </lineage>
</organism>
<dbReference type="GO" id="GO:0005829">
    <property type="term" value="C:cytosol"/>
    <property type="evidence" value="ECO:0007669"/>
    <property type="project" value="TreeGrafter"/>
</dbReference>
<protein>
    <submittedName>
        <fullName evidence="6">3-oxoacyl-[acyl-carrier-protein] synthase II</fullName>
        <ecNumber evidence="6">2.3.1.179</ecNumber>
    </submittedName>
</protein>
<keyword evidence="7" id="KW-1185">Reference proteome</keyword>
<dbReference type="Gene3D" id="3.40.47.10">
    <property type="match status" value="2"/>
</dbReference>
<dbReference type="InterPro" id="IPR020841">
    <property type="entry name" value="PKS_Beta-ketoAc_synthase_dom"/>
</dbReference>
<dbReference type="GO" id="GO:0030497">
    <property type="term" value="P:fatty acid elongation"/>
    <property type="evidence" value="ECO:0007669"/>
    <property type="project" value="UniProtKB-ARBA"/>
</dbReference>
<proteinExistence type="inferred from homology"/>
<dbReference type="Pfam" id="PF00109">
    <property type="entry name" value="ketoacyl-synt"/>
    <property type="match status" value="1"/>
</dbReference>
<feature type="domain" description="Ketosynthase family 3 (KS3)" evidence="5">
    <location>
        <begin position="3"/>
        <end position="410"/>
    </location>
</feature>